<evidence type="ECO:0000313" key="2">
    <source>
        <dbReference type="EMBL" id="QBK90362.1"/>
    </source>
</evidence>
<dbReference type="InterPro" id="IPR036412">
    <property type="entry name" value="HAD-like_sf"/>
</dbReference>
<dbReference type="InterPro" id="IPR050365">
    <property type="entry name" value="TIM50"/>
</dbReference>
<dbReference type="EMBL" id="MK500479">
    <property type="protein sequence ID" value="QBK90362.1"/>
    <property type="molecule type" value="Genomic_DNA"/>
</dbReference>
<dbReference type="Pfam" id="PF03031">
    <property type="entry name" value="NIF"/>
    <property type="match status" value="1"/>
</dbReference>
<accession>A0A481Z4L2</accession>
<dbReference type="InterPro" id="IPR004274">
    <property type="entry name" value="FCP1_dom"/>
</dbReference>
<dbReference type="InterPro" id="IPR023214">
    <property type="entry name" value="HAD_sf"/>
</dbReference>
<evidence type="ECO:0000259" key="1">
    <source>
        <dbReference type="PROSITE" id="PS50969"/>
    </source>
</evidence>
<dbReference type="SMART" id="SM00577">
    <property type="entry name" value="CPDc"/>
    <property type="match status" value="1"/>
</dbReference>
<proteinExistence type="predicted"/>
<dbReference type="PROSITE" id="PS50969">
    <property type="entry name" value="FCP1"/>
    <property type="match status" value="1"/>
</dbReference>
<gene>
    <name evidence="2" type="ORF">LCPAC103_00430</name>
</gene>
<organism evidence="2">
    <name type="scientific">Pithovirus LCPAC103</name>
    <dbReference type="NCBI Taxonomy" id="2506588"/>
    <lineage>
        <taxon>Viruses</taxon>
        <taxon>Pithoviruses</taxon>
    </lineage>
</organism>
<reference evidence="2" key="1">
    <citation type="journal article" date="2019" name="MBio">
        <title>Virus Genomes from Deep Sea Sediments Expand the Ocean Megavirome and Support Independent Origins of Viral Gigantism.</title>
        <authorList>
            <person name="Backstrom D."/>
            <person name="Yutin N."/>
            <person name="Jorgensen S.L."/>
            <person name="Dharamshi J."/>
            <person name="Homa F."/>
            <person name="Zaremba-Niedwiedzka K."/>
            <person name="Spang A."/>
            <person name="Wolf Y.I."/>
            <person name="Koonin E.V."/>
            <person name="Ettema T.J."/>
        </authorList>
    </citation>
    <scope>NUCLEOTIDE SEQUENCE</scope>
</reference>
<sequence length="266" mass="30024">MAFYVSKYDTITNKAVVLDLDETLIHTTDDMALLKTLGILTNPKLMALRRRIGVVHIDDVVSSRGSGIKSDLWFIKRPYLKEFLIFCFAYFRVVTVWSAGVNKYVKSIVKEIFKDIKPPVVIYTRDDTVENPSDGEYDKPLSKLISEVPGLSKYMSMNNTLILDDKATTFRANPNNGVLSPKYNPPFTISGIMEQDIALLQFREWLLKPAVISSEDVRTLDKRRIFTTPLAKISKLDSKDSGFRKDLLGTKVTAGVPQTPRILVKG</sequence>
<dbReference type="Gene3D" id="3.40.50.1000">
    <property type="entry name" value="HAD superfamily/HAD-like"/>
    <property type="match status" value="1"/>
</dbReference>
<dbReference type="SUPFAM" id="SSF56784">
    <property type="entry name" value="HAD-like"/>
    <property type="match status" value="1"/>
</dbReference>
<protein>
    <submittedName>
        <fullName evidence="2">Ctd-like (NLI interacting factor-like) phosphatase</fullName>
    </submittedName>
</protein>
<name>A0A481Z4L2_9VIRU</name>
<dbReference type="PANTHER" id="PTHR12210">
    <property type="entry name" value="DULLARD PROTEIN PHOSPHATASE"/>
    <property type="match status" value="1"/>
</dbReference>
<feature type="domain" description="FCP1 homology" evidence="1">
    <location>
        <begin position="9"/>
        <end position="206"/>
    </location>
</feature>